<evidence type="ECO:0000256" key="1">
    <source>
        <dbReference type="SAM" id="MobiDB-lite"/>
    </source>
</evidence>
<evidence type="ECO:0000313" key="3">
    <source>
        <dbReference type="Proteomes" id="UP001229651"/>
    </source>
</evidence>
<dbReference type="Proteomes" id="UP001229651">
    <property type="component" value="Unassembled WGS sequence"/>
</dbReference>
<keyword evidence="3" id="KW-1185">Reference proteome</keyword>
<gene>
    <name evidence="2" type="ORF">FB470_003714</name>
</gene>
<proteinExistence type="predicted"/>
<protein>
    <recommendedName>
        <fullName evidence="4">Lipoprotein</fullName>
    </recommendedName>
</protein>
<dbReference type="RefSeq" id="WP_306993206.1">
    <property type="nucleotide sequence ID" value="NZ_JAUSUT010000001.1"/>
</dbReference>
<feature type="compositionally biased region" description="Pro residues" evidence="1">
    <location>
        <begin position="31"/>
        <end position="41"/>
    </location>
</feature>
<feature type="region of interest" description="Disordered" evidence="1">
    <location>
        <begin position="7"/>
        <end position="45"/>
    </location>
</feature>
<comment type="caution">
    <text evidence="2">The sequence shown here is derived from an EMBL/GenBank/DDBJ whole genome shotgun (WGS) entry which is preliminary data.</text>
</comment>
<accession>A0ABU0EXY6</accession>
<feature type="compositionally biased region" description="Low complexity" evidence="1">
    <location>
        <begin position="15"/>
        <end position="30"/>
    </location>
</feature>
<dbReference type="EMBL" id="JAUSUT010000001">
    <property type="protein sequence ID" value="MDQ0379720.1"/>
    <property type="molecule type" value="Genomic_DNA"/>
</dbReference>
<evidence type="ECO:0000313" key="2">
    <source>
        <dbReference type="EMBL" id="MDQ0379720.1"/>
    </source>
</evidence>
<organism evidence="2 3">
    <name type="scientific">Amycolatopsis thermophila</name>
    <dbReference type="NCBI Taxonomy" id="206084"/>
    <lineage>
        <taxon>Bacteria</taxon>
        <taxon>Bacillati</taxon>
        <taxon>Actinomycetota</taxon>
        <taxon>Actinomycetes</taxon>
        <taxon>Pseudonocardiales</taxon>
        <taxon>Pseudonocardiaceae</taxon>
        <taxon>Amycolatopsis</taxon>
    </lineage>
</organism>
<reference evidence="2 3" key="1">
    <citation type="submission" date="2023-07" db="EMBL/GenBank/DDBJ databases">
        <title>Sequencing the genomes of 1000 actinobacteria strains.</title>
        <authorList>
            <person name="Klenk H.-P."/>
        </authorList>
    </citation>
    <scope>NUCLEOTIDE SEQUENCE [LARGE SCALE GENOMIC DNA]</scope>
    <source>
        <strain evidence="2 3">DSM 45805</strain>
    </source>
</reference>
<evidence type="ECO:0008006" key="4">
    <source>
        <dbReference type="Google" id="ProtNLM"/>
    </source>
</evidence>
<sequence>MTAAVALTATACGESGSDSAAPATTSASSSAPPPVAEPVTPPGTSLALGQRAVVDYDDGLNKGQLAITVTSIDQADQAEFRAKFGSDAEGLTPYCTHYTVENLSGADFGTKNGPQLDALLGNGETTGTFITGGIPSCSPRMSPGDFDHPGAKYETFDLDAAAAGDTVVAVKYDGNDYSANPLIWRK</sequence>
<name>A0ABU0EXY6_9PSEU</name>